<evidence type="ECO:0000313" key="3">
    <source>
        <dbReference type="Proteomes" id="UP000504604"/>
    </source>
</evidence>
<proteinExistence type="inferred from homology"/>
<dbReference type="FunFam" id="1.20.1260.60:FF:000002">
    <property type="entry name" value="Vacuolar protein sorting-associated protein IST1"/>
    <property type="match status" value="1"/>
</dbReference>
<evidence type="ECO:0000256" key="1">
    <source>
        <dbReference type="ARBA" id="ARBA00005536"/>
    </source>
</evidence>
<sequence>MFEGRARSKFVSKCKSDIKLTKTRIEMIKKKRNAVQKYLRNDIGDLLRNGLDYNAYGRAEGLIAELNRTDCYDFINQFCEQLSSHLAAMSKQKECPEECKEAVSSLVFAAARFADLPELRDLRTLVSEKYGNSLDCYLNKEFAKKMKPDPPSKDLKLQLLQEIAADSGIEWNSKALENKLFNDSVKQQVNHVLLSFARETDENVDHFAIEEKLPPVKDIHVDSVGRTQKHDEPAFARNVTNEEEDGDKSLKYKSIPPPYTKPEYDQQKSSLRETRSDPRKEPTDSEDAEAHHDSKAKRMLNSISKRTFRSPWGKGVVGGSEGNENVKLSNKEKAAQGQRILKFFDKRGSDEIDEEERTMDKLLKYYSRKKGSQENSKSDSSKATKERSPDGPNRSSSLPVESTSPPETPKKHTRAASLHVHPRLPDYDDFVAQLAALKENSKH</sequence>
<dbReference type="Gene3D" id="1.20.1260.60">
    <property type="entry name" value="Vacuolar protein sorting-associated protein Ist1"/>
    <property type="match status" value="1"/>
</dbReference>
<feature type="compositionally biased region" description="Polar residues" evidence="2">
    <location>
        <begin position="393"/>
        <end position="405"/>
    </location>
</feature>
<dbReference type="Proteomes" id="UP000504604">
    <property type="component" value="Linkage group LG3"/>
</dbReference>
<dbReference type="InterPro" id="IPR042277">
    <property type="entry name" value="IST1-like"/>
</dbReference>
<dbReference type="GO" id="GO:0015031">
    <property type="term" value="P:protein transport"/>
    <property type="evidence" value="ECO:0007669"/>
    <property type="project" value="InterPro"/>
</dbReference>
<organism evidence="3 4">
    <name type="scientific">Sesamum indicum</name>
    <name type="common">Oriental sesame</name>
    <name type="synonym">Sesamum orientale</name>
    <dbReference type="NCBI Taxonomy" id="4182"/>
    <lineage>
        <taxon>Eukaryota</taxon>
        <taxon>Viridiplantae</taxon>
        <taxon>Streptophyta</taxon>
        <taxon>Embryophyta</taxon>
        <taxon>Tracheophyta</taxon>
        <taxon>Spermatophyta</taxon>
        <taxon>Magnoliopsida</taxon>
        <taxon>eudicotyledons</taxon>
        <taxon>Gunneridae</taxon>
        <taxon>Pentapetalae</taxon>
        <taxon>asterids</taxon>
        <taxon>lamiids</taxon>
        <taxon>Lamiales</taxon>
        <taxon>Pedaliaceae</taxon>
        <taxon>Sesamum</taxon>
    </lineage>
</organism>
<feature type="compositionally biased region" description="Basic and acidic residues" evidence="2">
    <location>
        <begin position="376"/>
        <end position="389"/>
    </location>
</feature>
<feature type="compositionally biased region" description="Basic and acidic residues" evidence="2">
    <location>
        <begin position="262"/>
        <end position="293"/>
    </location>
</feature>
<feature type="region of interest" description="Disordered" evidence="2">
    <location>
        <begin position="225"/>
        <end position="425"/>
    </location>
</feature>
<protein>
    <submittedName>
        <fullName evidence="4">Muscle M-line assembly protein unc-89 isoform X1</fullName>
    </submittedName>
</protein>
<keyword evidence="3" id="KW-1185">Reference proteome</keyword>
<feature type="compositionally biased region" description="Basic and acidic residues" evidence="2">
    <location>
        <begin position="225"/>
        <end position="234"/>
    </location>
</feature>
<reference evidence="4" key="1">
    <citation type="submission" date="2025-08" db="UniProtKB">
        <authorList>
            <consortium name="RefSeq"/>
        </authorList>
    </citation>
    <scope>IDENTIFICATION</scope>
</reference>
<name>A0A8M8UVE6_SESIN</name>
<accession>A0A8M8UVE6</accession>
<dbReference type="InterPro" id="IPR005061">
    <property type="entry name" value="Ist1"/>
</dbReference>
<comment type="similarity">
    <text evidence="1">Belongs to the IST1 family.</text>
</comment>
<dbReference type="GeneID" id="105157622"/>
<gene>
    <name evidence="4" type="primary">LOC105157622</name>
</gene>
<dbReference type="PANTHER" id="PTHR12161:SF88">
    <property type="entry name" value="REGULATOR OF VPS4 ACTIVITY IN THE MVB PATHWAY PROTEIN"/>
    <property type="match status" value="1"/>
</dbReference>
<dbReference type="OrthoDB" id="29853at2759"/>
<dbReference type="AlphaFoldDB" id="A0A8M8UVE6"/>
<evidence type="ECO:0000256" key="2">
    <source>
        <dbReference type="SAM" id="MobiDB-lite"/>
    </source>
</evidence>
<dbReference type="RefSeq" id="XP_020547960.1">
    <property type="nucleotide sequence ID" value="XM_020692301.1"/>
</dbReference>
<dbReference type="Pfam" id="PF03398">
    <property type="entry name" value="Ist1"/>
    <property type="match status" value="1"/>
</dbReference>
<dbReference type="PANTHER" id="PTHR12161">
    <property type="entry name" value="IST1 FAMILY MEMBER"/>
    <property type="match status" value="1"/>
</dbReference>
<evidence type="ECO:0000313" key="4">
    <source>
        <dbReference type="RefSeq" id="XP_020547960.1"/>
    </source>
</evidence>